<dbReference type="InterPro" id="IPR009057">
    <property type="entry name" value="Homeodomain-like_sf"/>
</dbReference>
<comment type="caution">
    <text evidence="6">The sequence shown here is derived from an EMBL/GenBank/DDBJ whole genome shotgun (WGS) entry which is preliminary data.</text>
</comment>
<accession>A0ABU0E3M7</accession>
<name>A0ABU0E3M7_9FIRM</name>
<dbReference type="RefSeq" id="WP_307408151.1">
    <property type="nucleotide sequence ID" value="NZ_JAUSUR010000003.1"/>
</dbReference>
<dbReference type="InterPro" id="IPR046348">
    <property type="entry name" value="SIS_dom_sf"/>
</dbReference>
<dbReference type="Pfam" id="PF01418">
    <property type="entry name" value="HTH_6"/>
    <property type="match status" value="1"/>
</dbReference>
<dbReference type="InterPro" id="IPR047640">
    <property type="entry name" value="RpiR-like"/>
</dbReference>
<dbReference type="PROSITE" id="PS51071">
    <property type="entry name" value="HTH_RPIR"/>
    <property type="match status" value="1"/>
</dbReference>
<dbReference type="Gene3D" id="3.40.50.10490">
    <property type="entry name" value="Glucose-6-phosphate isomerase like protein, domain 1"/>
    <property type="match status" value="1"/>
</dbReference>
<evidence type="ECO:0000256" key="3">
    <source>
        <dbReference type="ARBA" id="ARBA00023163"/>
    </source>
</evidence>
<evidence type="ECO:0000256" key="1">
    <source>
        <dbReference type="ARBA" id="ARBA00023015"/>
    </source>
</evidence>
<protein>
    <submittedName>
        <fullName evidence="6">DNA-binding MurR/RpiR family transcriptional regulator</fullName>
    </submittedName>
</protein>
<gene>
    <name evidence="6" type="ORF">J2S15_002183</name>
</gene>
<proteinExistence type="predicted"/>
<keyword evidence="3" id="KW-0804">Transcription</keyword>
<dbReference type="EMBL" id="JAUSUR010000003">
    <property type="protein sequence ID" value="MDQ0361436.1"/>
    <property type="molecule type" value="Genomic_DNA"/>
</dbReference>
<evidence type="ECO:0000256" key="2">
    <source>
        <dbReference type="ARBA" id="ARBA00023125"/>
    </source>
</evidence>
<dbReference type="InterPro" id="IPR001347">
    <property type="entry name" value="SIS_dom"/>
</dbReference>
<feature type="domain" description="HTH rpiR-type" evidence="4">
    <location>
        <begin position="2"/>
        <end position="78"/>
    </location>
</feature>
<dbReference type="PANTHER" id="PTHR30514:SF1">
    <property type="entry name" value="HTH-TYPE TRANSCRIPTIONAL REGULATOR HEXR-RELATED"/>
    <property type="match status" value="1"/>
</dbReference>
<dbReference type="InterPro" id="IPR036388">
    <property type="entry name" value="WH-like_DNA-bd_sf"/>
</dbReference>
<dbReference type="InterPro" id="IPR000281">
    <property type="entry name" value="HTH_RpiR"/>
</dbReference>
<dbReference type="InterPro" id="IPR035472">
    <property type="entry name" value="RpiR-like_SIS"/>
</dbReference>
<dbReference type="Proteomes" id="UP001230220">
    <property type="component" value="Unassembled WGS sequence"/>
</dbReference>
<sequence>MNSLLIKLEALLPHLTNAEAKVANYILLYRENILSMSIKELAKDCEVSEPTVVRLCRELGLKGYSDFKIELAKSLTPNMEVNSIDDISQYDSSLAIFQKVSETTIQSIKNTCETLNNDDFDKAIDLIRTAHENKKNIYIVAVGASSVIATDLQIKFMRLNIPTIFYQDFHLSLESITNITEDDLLIVFSTLGKSVHAHHCLQIANEKNAKSIIITQYGNEITNKHSTVTLLTTNIENNLRLASQTSLILQMLIVDSIFIKLALDNLEEIQKDVNDTKKLFSEFKYYQ</sequence>
<dbReference type="GO" id="GO:0003677">
    <property type="term" value="F:DNA binding"/>
    <property type="evidence" value="ECO:0007669"/>
    <property type="project" value="UniProtKB-KW"/>
</dbReference>
<dbReference type="Gene3D" id="1.10.10.10">
    <property type="entry name" value="Winged helix-like DNA-binding domain superfamily/Winged helix DNA-binding domain"/>
    <property type="match status" value="1"/>
</dbReference>
<keyword evidence="1" id="KW-0805">Transcription regulation</keyword>
<evidence type="ECO:0000313" key="6">
    <source>
        <dbReference type="EMBL" id="MDQ0361436.1"/>
    </source>
</evidence>
<dbReference type="Pfam" id="PF01380">
    <property type="entry name" value="SIS"/>
    <property type="match status" value="1"/>
</dbReference>
<feature type="domain" description="SIS" evidence="5">
    <location>
        <begin position="123"/>
        <end position="267"/>
    </location>
</feature>
<evidence type="ECO:0000259" key="5">
    <source>
        <dbReference type="PROSITE" id="PS51464"/>
    </source>
</evidence>
<dbReference type="SUPFAM" id="SSF46689">
    <property type="entry name" value="Homeodomain-like"/>
    <property type="match status" value="1"/>
</dbReference>
<evidence type="ECO:0000259" key="4">
    <source>
        <dbReference type="PROSITE" id="PS51071"/>
    </source>
</evidence>
<dbReference type="CDD" id="cd05013">
    <property type="entry name" value="SIS_RpiR"/>
    <property type="match status" value="1"/>
</dbReference>
<dbReference type="SUPFAM" id="SSF53697">
    <property type="entry name" value="SIS domain"/>
    <property type="match status" value="1"/>
</dbReference>
<keyword evidence="7" id="KW-1185">Reference proteome</keyword>
<keyword evidence="2 6" id="KW-0238">DNA-binding</keyword>
<dbReference type="PROSITE" id="PS51464">
    <property type="entry name" value="SIS"/>
    <property type="match status" value="1"/>
</dbReference>
<evidence type="ECO:0000313" key="7">
    <source>
        <dbReference type="Proteomes" id="UP001230220"/>
    </source>
</evidence>
<dbReference type="PANTHER" id="PTHR30514">
    <property type="entry name" value="GLUCOKINASE"/>
    <property type="match status" value="1"/>
</dbReference>
<organism evidence="6 7">
    <name type="scientific">Breznakia pachnodae</name>
    <dbReference type="NCBI Taxonomy" id="265178"/>
    <lineage>
        <taxon>Bacteria</taxon>
        <taxon>Bacillati</taxon>
        <taxon>Bacillota</taxon>
        <taxon>Erysipelotrichia</taxon>
        <taxon>Erysipelotrichales</taxon>
        <taxon>Erysipelotrichaceae</taxon>
        <taxon>Breznakia</taxon>
    </lineage>
</organism>
<reference evidence="6 7" key="1">
    <citation type="submission" date="2023-07" db="EMBL/GenBank/DDBJ databases">
        <title>Genomic Encyclopedia of Type Strains, Phase IV (KMG-IV): sequencing the most valuable type-strain genomes for metagenomic binning, comparative biology and taxonomic classification.</title>
        <authorList>
            <person name="Goeker M."/>
        </authorList>
    </citation>
    <scope>NUCLEOTIDE SEQUENCE [LARGE SCALE GENOMIC DNA]</scope>
    <source>
        <strain evidence="6 7">DSM 16784</strain>
    </source>
</reference>